<proteinExistence type="predicted"/>
<dbReference type="Gene3D" id="3.90.930.1">
    <property type="match status" value="1"/>
</dbReference>
<sequence length="287" mass="32513">MTLFRGFFICLIVLSSLFAFGQNEIDADGKKTGYWQITGAMVSGSEKEGYAPDEIVEEGNFERSRKEGLWKKYYPGGQLKSEIEYTKGRASGTFVTYFDNGQVEEQGTWKGGKYKGDYEMYYPNGQIRQKKTFNENGATEGTVTMWYPNGQKEIEFSTVNGQEDGKATWWYENGDKKKEQNFTGGVMDAPAEEFAMENPPYVDPNKKPAKKGPKIEGKFNGNSGLVDCYGKTYDDDKNILMDGCFQEGRLFNGRHYIYDEFGLLDHIEVYENGEYVGNGVIGAKDKY</sequence>
<dbReference type="KEGG" id="ptan:CRYO30217_00502"/>
<dbReference type="EMBL" id="OU015584">
    <property type="protein sequence ID" value="CAG5077865.1"/>
    <property type="molecule type" value="Genomic_DNA"/>
</dbReference>
<keyword evidence="3" id="KW-1185">Reference proteome</keyword>
<dbReference type="Gene3D" id="2.20.110.10">
    <property type="entry name" value="Histone H3 K4-specific methyltransferase SET7/9 N-terminal domain"/>
    <property type="match status" value="1"/>
</dbReference>
<dbReference type="Pfam" id="PF07661">
    <property type="entry name" value="MORN_2"/>
    <property type="match status" value="5"/>
</dbReference>
<dbReference type="RefSeq" id="WP_258540734.1">
    <property type="nucleotide sequence ID" value="NZ_OU015584.1"/>
</dbReference>
<organism evidence="2 3">
    <name type="scientific">Parvicella tangerina</name>
    <dbReference type="NCBI Taxonomy" id="2829795"/>
    <lineage>
        <taxon>Bacteria</taxon>
        <taxon>Pseudomonadati</taxon>
        <taxon>Bacteroidota</taxon>
        <taxon>Flavobacteriia</taxon>
        <taxon>Flavobacteriales</taxon>
        <taxon>Parvicellaceae</taxon>
        <taxon>Parvicella</taxon>
    </lineage>
</organism>
<name>A0A916JKL3_9FLAO</name>
<dbReference type="InterPro" id="IPR011652">
    <property type="entry name" value="MORN_2"/>
</dbReference>
<evidence type="ECO:0008006" key="4">
    <source>
        <dbReference type="Google" id="ProtNLM"/>
    </source>
</evidence>
<accession>A0A916JKL3</accession>
<dbReference type="Proteomes" id="UP000683507">
    <property type="component" value="Chromosome"/>
</dbReference>
<evidence type="ECO:0000313" key="2">
    <source>
        <dbReference type="EMBL" id="CAG5077865.1"/>
    </source>
</evidence>
<feature type="chain" id="PRO_5036789815" description="Toxin-antitoxin system YwqK family antitoxin" evidence="1">
    <location>
        <begin position="22"/>
        <end position="287"/>
    </location>
</feature>
<evidence type="ECO:0000256" key="1">
    <source>
        <dbReference type="SAM" id="SignalP"/>
    </source>
</evidence>
<feature type="signal peptide" evidence="1">
    <location>
        <begin position="1"/>
        <end position="21"/>
    </location>
</feature>
<dbReference type="AlphaFoldDB" id="A0A916JKL3"/>
<gene>
    <name evidence="2" type="ORF">CRYO30217_00502</name>
</gene>
<reference evidence="2" key="1">
    <citation type="submission" date="2021-04" db="EMBL/GenBank/DDBJ databases">
        <authorList>
            <person name="Rodrigo-Torres L."/>
            <person name="Arahal R. D."/>
            <person name="Lucena T."/>
        </authorList>
    </citation>
    <scope>NUCLEOTIDE SEQUENCE</scope>
    <source>
        <strain evidence="2">AS29M-1</strain>
    </source>
</reference>
<dbReference type="SUPFAM" id="SSF82185">
    <property type="entry name" value="Histone H3 K4-specific methyltransferase SET7/9 N-terminal domain"/>
    <property type="match status" value="2"/>
</dbReference>
<evidence type="ECO:0000313" key="3">
    <source>
        <dbReference type="Proteomes" id="UP000683507"/>
    </source>
</evidence>
<keyword evidence="1" id="KW-0732">Signal</keyword>
<protein>
    <recommendedName>
        <fullName evidence="4">Toxin-antitoxin system YwqK family antitoxin</fullName>
    </recommendedName>
</protein>